<feature type="transmembrane region" description="Helical" evidence="1">
    <location>
        <begin position="262"/>
        <end position="282"/>
    </location>
</feature>
<reference evidence="2 3" key="1">
    <citation type="submission" date="2023-07" db="EMBL/GenBank/DDBJ databases">
        <title>Sorghum-associated microbial communities from plants grown in Nebraska, USA.</title>
        <authorList>
            <person name="Schachtman D."/>
        </authorList>
    </citation>
    <scope>NUCLEOTIDE SEQUENCE [LARGE SCALE GENOMIC DNA]</scope>
    <source>
        <strain evidence="2 3">BE211</strain>
    </source>
</reference>
<name>A0ABU1TVP5_9BACL</name>
<evidence type="ECO:0000256" key="1">
    <source>
        <dbReference type="SAM" id="Phobius"/>
    </source>
</evidence>
<dbReference type="EMBL" id="JAVDWA010000001">
    <property type="protein sequence ID" value="MDR7071276.1"/>
    <property type="molecule type" value="Genomic_DNA"/>
</dbReference>
<feature type="transmembrane region" description="Helical" evidence="1">
    <location>
        <begin position="37"/>
        <end position="57"/>
    </location>
</feature>
<keyword evidence="1" id="KW-1133">Transmembrane helix</keyword>
<evidence type="ECO:0000313" key="2">
    <source>
        <dbReference type="EMBL" id="MDR7071276.1"/>
    </source>
</evidence>
<keyword evidence="1" id="KW-0472">Membrane</keyword>
<feature type="transmembrane region" description="Helical" evidence="1">
    <location>
        <begin position="173"/>
        <end position="197"/>
    </location>
</feature>
<feature type="transmembrane region" description="Helical" evidence="1">
    <location>
        <begin position="132"/>
        <end position="153"/>
    </location>
</feature>
<gene>
    <name evidence="2" type="ORF">J2X07_000251</name>
</gene>
<organism evidence="2 3">
    <name type="scientific">Fictibacillus barbaricus</name>
    <dbReference type="NCBI Taxonomy" id="182136"/>
    <lineage>
        <taxon>Bacteria</taxon>
        <taxon>Bacillati</taxon>
        <taxon>Bacillota</taxon>
        <taxon>Bacilli</taxon>
        <taxon>Bacillales</taxon>
        <taxon>Fictibacillaceae</taxon>
        <taxon>Fictibacillus</taxon>
    </lineage>
</organism>
<sequence>MLTFERNLLYALNMIFDSLLLFLIFALFFKGSTWQDLGLFILSTLAVVALSAVFFNLKPNLIRLNLVISFVLAAGLFWMLCSSAALSLLLGLIIAWRTTVNWEDPLKPDTEAIITISALFAGGLSLFQNEGYGVLFGAVFIQFIFMLGMKIFLHYLKNKTSRDKVRQDFYPVLVIAGLGLIMLVVMGPLKAVILWFFDGILFVLYYVLAIPLWKFFSLFSGTVQYLLRLLKKEDIKSKLGDSAPTDDLLKQKWNKNLFDHDYSPLIWSLAAVLILLIAIYIWKKGLFKQLKPDALLAGTVTSLNSSDLDDSFFINRRWLHAKDRTRKRFSQFEKTMFKHGFPRLPGESAPVWFERLKLSGSEAETVLNSYEKVRYGDHSLSNEEFIAYSKALKKLEKIEHLQKKKSK</sequence>
<evidence type="ECO:0008006" key="4">
    <source>
        <dbReference type="Google" id="ProtNLM"/>
    </source>
</evidence>
<dbReference type="Proteomes" id="UP001258181">
    <property type="component" value="Unassembled WGS sequence"/>
</dbReference>
<dbReference type="RefSeq" id="WP_310255765.1">
    <property type="nucleotide sequence ID" value="NZ_JAVDWA010000001.1"/>
</dbReference>
<keyword evidence="1" id="KW-0812">Transmembrane</keyword>
<accession>A0ABU1TVP5</accession>
<comment type="caution">
    <text evidence="2">The sequence shown here is derived from an EMBL/GenBank/DDBJ whole genome shotgun (WGS) entry which is preliminary data.</text>
</comment>
<evidence type="ECO:0000313" key="3">
    <source>
        <dbReference type="Proteomes" id="UP001258181"/>
    </source>
</evidence>
<protein>
    <recommendedName>
        <fullName evidence="4">DUF4129 domain-containing protein</fullName>
    </recommendedName>
</protein>
<proteinExistence type="predicted"/>
<keyword evidence="3" id="KW-1185">Reference proteome</keyword>
<feature type="transmembrane region" description="Helical" evidence="1">
    <location>
        <begin position="7"/>
        <end position="31"/>
    </location>
</feature>
<feature type="transmembrane region" description="Helical" evidence="1">
    <location>
        <begin position="64"/>
        <end position="96"/>
    </location>
</feature>